<accession>A0A7D7LD52</accession>
<sequence>MSDLENLITRSGYNRYADEGFRRHTEIQARVKKLLVEKKAREEKNRVLLNQKPELFVT</sequence>
<keyword evidence="2" id="KW-1185">Reference proteome</keyword>
<organism evidence="1 2">
    <name type="scientific">Nostoc edaphicum CCNP1411</name>
    <dbReference type="NCBI Taxonomy" id="1472755"/>
    <lineage>
        <taxon>Bacteria</taxon>
        <taxon>Bacillati</taxon>
        <taxon>Cyanobacteriota</taxon>
        <taxon>Cyanophyceae</taxon>
        <taxon>Nostocales</taxon>
        <taxon>Nostocaceae</taxon>
        <taxon>Nostoc</taxon>
    </lineage>
</organism>
<gene>
    <name evidence="1" type="ORF">HUN01_16755</name>
</gene>
<protein>
    <submittedName>
        <fullName evidence="1">Uncharacterized protein</fullName>
    </submittedName>
</protein>
<evidence type="ECO:0000313" key="2">
    <source>
        <dbReference type="Proteomes" id="UP000514713"/>
    </source>
</evidence>
<name>A0A7D7LD52_9NOSO</name>
<dbReference type="EMBL" id="CP054698">
    <property type="protein sequence ID" value="QMS89148.1"/>
    <property type="molecule type" value="Genomic_DNA"/>
</dbReference>
<dbReference type="AlphaFoldDB" id="A0A7D7LD52"/>
<dbReference type="RefSeq" id="WP_181932203.1">
    <property type="nucleotide sequence ID" value="NZ_CP054698.1"/>
</dbReference>
<dbReference type="KEGG" id="ned:HUN01_16755"/>
<reference evidence="2" key="1">
    <citation type="submission" date="2020-06" db="EMBL/GenBank/DDBJ databases">
        <title>Nostoc edaphicum CCNP1411 genome.</title>
        <authorList>
            <person name="Fidor A."/>
            <person name="Grabski M."/>
            <person name="Gawor J."/>
            <person name="Gromadka R."/>
            <person name="Wegrzyn G."/>
            <person name="Mazur-Marzec H."/>
        </authorList>
    </citation>
    <scope>NUCLEOTIDE SEQUENCE [LARGE SCALE GENOMIC DNA]</scope>
    <source>
        <strain evidence="2">CCNP1411</strain>
    </source>
</reference>
<dbReference type="Proteomes" id="UP000514713">
    <property type="component" value="Chromosome"/>
</dbReference>
<proteinExistence type="predicted"/>
<evidence type="ECO:0000313" key="1">
    <source>
        <dbReference type="EMBL" id="QMS89148.1"/>
    </source>
</evidence>